<dbReference type="Proteomes" id="UP000663859">
    <property type="component" value="Unassembled WGS sequence"/>
</dbReference>
<keyword evidence="3 8" id="KW-0808">Transferase</keyword>
<evidence type="ECO:0000313" key="11">
    <source>
        <dbReference type="Proteomes" id="UP000663859"/>
    </source>
</evidence>
<comment type="caution">
    <text evidence="10">The sequence shown here is derived from an EMBL/GenBank/DDBJ whole genome shotgun (WGS) entry which is preliminary data.</text>
</comment>
<evidence type="ECO:0000256" key="4">
    <source>
        <dbReference type="ARBA" id="ARBA00022741"/>
    </source>
</evidence>
<comment type="catalytic activity">
    <reaction evidence="8">
        <text>a 2'-deoxyribonucleoside 5'-diphosphate + ATP = a 2'-deoxyribonucleoside 5'-triphosphate + ADP</text>
        <dbReference type="Rhea" id="RHEA:44640"/>
        <dbReference type="ChEBI" id="CHEBI:30616"/>
        <dbReference type="ChEBI" id="CHEBI:61560"/>
        <dbReference type="ChEBI" id="CHEBI:73316"/>
        <dbReference type="ChEBI" id="CHEBI:456216"/>
        <dbReference type="EC" id="2.7.4.6"/>
    </reaction>
</comment>
<dbReference type="GO" id="GO:0004550">
    <property type="term" value="F:nucleoside diphosphate kinase activity"/>
    <property type="evidence" value="ECO:0007669"/>
    <property type="project" value="UniProtKB-EC"/>
</dbReference>
<organism evidence="10 11">
    <name type="scientific">Candidatus Methylacidithermus pantelleriae</name>
    <dbReference type="NCBI Taxonomy" id="2744239"/>
    <lineage>
        <taxon>Bacteria</taxon>
        <taxon>Pseudomonadati</taxon>
        <taxon>Verrucomicrobiota</taxon>
        <taxon>Methylacidiphilae</taxon>
        <taxon>Methylacidiphilales</taxon>
        <taxon>Methylacidiphilaceae</taxon>
        <taxon>Candidatus Methylacidithermus</taxon>
    </lineage>
</organism>
<evidence type="ECO:0000259" key="9">
    <source>
        <dbReference type="SMART" id="SM00562"/>
    </source>
</evidence>
<dbReference type="InterPro" id="IPR023005">
    <property type="entry name" value="Nucleoside_diP_kinase_AS"/>
</dbReference>
<dbReference type="PROSITE" id="PS51374">
    <property type="entry name" value="NDPK_LIKE"/>
    <property type="match status" value="1"/>
</dbReference>
<evidence type="ECO:0000256" key="1">
    <source>
        <dbReference type="ARBA" id="ARBA00001946"/>
    </source>
</evidence>
<evidence type="ECO:0000256" key="8">
    <source>
        <dbReference type="RuleBase" id="RU004013"/>
    </source>
</evidence>
<dbReference type="RefSeq" id="WP_174583272.1">
    <property type="nucleotide sequence ID" value="NZ_CAJNOB010000018.1"/>
</dbReference>
<dbReference type="Gene3D" id="3.30.70.141">
    <property type="entry name" value="Nucleoside diphosphate kinase-like domain"/>
    <property type="match status" value="2"/>
</dbReference>
<comment type="caution">
    <text evidence="7">Lacks conserved residue(s) required for the propagation of feature annotation.</text>
</comment>
<dbReference type="SMART" id="SM00562">
    <property type="entry name" value="NDK"/>
    <property type="match status" value="1"/>
</dbReference>
<reference evidence="10" key="1">
    <citation type="submission" date="2021-02" db="EMBL/GenBank/DDBJ databases">
        <authorList>
            <person name="Cremers G."/>
            <person name="Picone N."/>
        </authorList>
    </citation>
    <scope>NUCLEOTIDE SEQUENCE</scope>
    <source>
        <strain evidence="10">PQ17</strain>
    </source>
</reference>
<dbReference type="EMBL" id="CAJNOB010000018">
    <property type="protein sequence ID" value="CAF0698160.1"/>
    <property type="molecule type" value="Genomic_DNA"/>
</dbReference>
<dbReference type="InterPro" id="IPR036850">
    <property type="entry name" value="NDK-like_dom_sf"/>
</dbReference>
<dbReference type="AlphaFoldDB" id="A0A8J2BQ36"/>
<evidence type="ECO:0000256" key="7">
    <source>
        <dbReference type="PROSITE-ProRule" id="PRU00706"/>
    </source>
</evidence>
<dbReference type="Pfam" id="PF00334">
    <property type="entry name" value="NDK"/>
    <property type="match status" value="2"/>
</dbReference>
<name>A0A8J2BQ36_9BACT</name>
<dbReference type="InterPro" id="IPR034907">
    <property type="entry name" value="NDK-like_dom"/>
</dbReference>
<evidence type="ECO:0000313" key="10">
    <source>
        <dbReference type="EMBL" id="CAF0698160.1"/>
    </source>
</evidence>
<gene>
    <name evidence="10" type="ORF">MPNT_250011</name>
</gene>
<evidence type="ECO:0000256" key="5">
    <source>
        <dbReference type="ARBA" id="ARBA00022777"/>
    </source>
</evidence>
<protein>
    <recommendedName>
        <fullName evidence="8">Nucleoside diphosphate kinase</fullName>
        <ecNumber evidence="8">2.7.4.6</ecNumber>
    </recommendedName>
</protein>
<keyword evidence="4 8" id="KW-0547">Nucleotide-binding</keyword>
<dbReference type="EC" id="2.7.4.6" evidence="8"/>
<sequence length="389" mass="43482">MKELSYVIINPYTLYKSRTGGIISRLLSRTTLDLVGAIMFAPSQSLAEEYAESIGSRGDMEDREIQALIRQYVREHYAPDPVTGRRNRCMVLLLEGEEAVRRTREAVGPIKRHSLRGETIRDTYGDLIYNRDGSVRYFEPAVLAPPTVEEAAAQLRILARYADEDAGMVSQVVPTFGQPGHERTVVIIKPDNFRFPSARPGNVIDMFSRTGLAITGIKVHRMSVAEAEEFYAPVREVLRERLQAPTGQKVRQLAESALGIQIPPELEKELGRLLGPLVGENQFESIVRFMTGLDPKSCSPTERTRPGTEKCIVLVYEGLEAIRKVREVLGPTDPAKAPPGSIRREFGQNIMVNAAHASDSVQSAERELKIVRIWENDFKNLIAQYYAGS</sequence>
<keyword evidence="5 8" id="KW-0418">Kinase</keyword>
<accession>A0A8J2BQ36</accession>
<evidence type="ECO:0000256" key="3">
    <source>
        <dbReference type="ARBA" id="ARBA00022679"/>
    </source>
</evidence>
<comment type="cofactor">
    <cofactor evidence="1">
        <name>Mg(2+)</name>
        <dbReference type="ChEBI" id="CHEBI:18420"/>
    </cofactor>
</comment>
<dbReference type="PROSITE" id="PS00469">
    <property type="entry name" value="NDPK"/>
    <property type="match status" value="1"/>
</dbReference>
<keyword evidence="6 8" id="KW-0067">ATP-binding</keyword>
<feature type="domain" description="Nucleoside diphosphate kinase-like" evidence="9">
    <location>
        <begin position="181"/>
        <end position="375"/>
    </location>
</feature>
<keyword evidence="11" id="KW-1185">Reference proteome</keyword>
<proteinExistence type="inferred from homology"/>
<dbReference type="GO" id="GO:0005524">
    <property type="term" value="F:ATP binding"/>
    <property type="evidence" value="ECO:0007669"/>
    <property type="project" value="UniProtKB-KW"/>
</dbReference>
<evidence type="ECO:0000256" key="6">
    <source>
        <dbReference type="ARBA" id="ARBA00022840"/>
    </source>
</evidence>
<comment type="similarity">
    <text evidence="2 7">Belongs to the NDK family.</text>
</comment>
<dbReference type="PANTHER" id="PTHR11349">
    <property type="entry name" value="NUCLEOSIDE DIPHOSPHATE KINASE"/>
    <property type="match status" value="1"/>
</dbReference>
<evidence type="ECO:0000256" key="2">
    <source>
        <dbReference type="ARBA" id="ARBA00008142"/>
    </source>
</evidence>
<dbReference type="SUPFAM" id="SSF54919">
    <property type="entry name" value="Nucleoside diphosphate kinase, NDK"/>
    <property type="match status" value="2"/>
</dbReference>